<feature type="transmembrane region" description="Helical" evidence="1">
    <location>
        <begin position="82"/>
        <end position="105"/>
    </location>
</feature>
<name>A0A182U389_9DIPT</name>
<protein>
    <submittedName>
        <fullName evidence="2">Uncharacterized protein</fullName>
    </submittedName>
</protein>
<dbReference type="AlphaFoldDB" id="A0A182U389"/>
<evidence type="ECO:0000256" key="1">
    <source>
        <dbReference type="SAM" id="Phobius"/>
    </source>
</evidence>
<organism evidence="2 3">
    <name type="scientific">Anopheles melas</name>
    <dbReference type="NCBI Taxonomy" id="34690"/>
    <lineage>
        <taxon>Eukaryota</taxon>
        <taxon>Metazoa</taxon>
        <taxon>Ecdysozoa</taxon>
        <taxon>Arthropoda</taxon>
        <taxon>Hexapoda</taxon>
        <taxon>Insecta</taxon>
        <taxon>Pterygota</taxon>
        <taxon>Neoptera</taxon>
        <taxon>Endopterygota</taxon>
        <taxon>Diptera</taxon>
        <taxon>Nematocera</taxon>
        <taxon>Culicoidea</taxon>
        <taxon>Culicidae</taxon>
        <taxon>Anophelinae</taxon>
        <taxon>Anopheles</taxon>
    </lineage>
</organism>
<dbReference type="Proteomes" id="UP000075902">
    <property type="component" value="Unassembled WGS sequence"/>
</dbReference>
<keyword evidence="1" id="KW-0812">Transmembrane</keyword>
<dbReference type="EnsemblMetazoa" id="AMEC013123-RA">
    <property type="protein sequence ID" value="AMEC013123-PA"/>
    <property type="gene ID" value="AMEC013123"/>
</dbReference>
<evidence type="ECO:0000313" key="2">
    <source>
        <dbReference type="EnsemblMetazoa" id="AMEC013123-PA"/>
    </source>
</evidence>
<proteinExistence type="predicted"/>
<keyword evidence="1" id="KW-1133">Transmembrane helix</keyword>
<accession>A0A182U389</accession>
<dbReference type="VEuPathDB" id="VectorBase:AMEC013123"/>
<keyword evidence="1" id="KW-0472">Membrane</keyword>
<keyword evidence="3" id="KW-1185">Reference proteome</keyword>
<reference evidence="2" key="2">
    <citation type="submission" date="2020-05" db="UniProtKB">
        <authorList>
            <consortium name="EnsemblMetazoa"/>
        </authorList>
    </citation>
    <scope>IDENTIFICATION</scope>
    <source>
        <strain evidence="2">CM1001059</strain>
    </source>
</reference>
<evidence type="ECO:0000313" key="3">
    <source>
        <dbReference type="Proteomes" id="UP000075902"/>
    </source>
</evidence>
<reference evidence="3" key="1">
    <citation type="submission" date="2014-01" db="EMBL/GenBank/DDBJ databases">
        <title>The Genome Sequence of Anopheles melas CM1001059_A (V2).</title>
        <authorList>
            <consortium name="The Broad Institute Genomics Platform"/>
            <person name="Neafsey D.E."/>
            <person name="Besansky N."/>
            <person name="Howell P."/>
            <person name="Walton C."/>
            <person name="Young S.K."/>
            <person name="Zeng Q."/>
            <person name="Gargeya S."/>
            <person name="Fitzgerald M."/>
            <person name="Haas B."/>
            <person name="Abouelleil A."/>
            <person name="Allen A.W."/>
            <person name="Alvarado L."/>
            <person name="Arachchi H.M."/>
            <person name="Berlin A.M."/>
            <person name="Chapman S.B."/>
            <person name="Gainer-Dewar J."/>
            <person name="Goldberg J."/>
            <person name="Griggs A."/>
            <person name="Gujja S."/>
            <person name="Hansen M."/>
            <person name="Howarth C."/>
            <person name="Imamovic A."/>
            <person name="Ireland A."/>
            <person name="Larimer J."/>
            <person name="McCowan C."/>
            <person name="Murphy C."/>
            <person name="Pearson M."/>
            <person name="Poon T.W."/>
            <person name="Priest M."/>
            <person name="Roberts A."/>
            <person name="Saif S."/>
            <person name="Shea T."/>
            <person name="Sisk P."/>
            <person name="Sykes S."/>
            <person name="Wortman J."/>
            <person name="Nusbaum C."/>
            <person name="Birren B."/>
        </authorList>
    </citation>
    <scope>NUCLEOTIDE SEQUENCE [LARGE SCALE GENOMIC DNA]</scope>
    <source>
        <strain evidence="3">CM1001059</strain>
    </source>
</reference>
<sequence length="334" mass="38362">MHPGKDIQQRVYALGKDTFTGCPGASELFRPKVLVVPMLRQWFLAGLFRTVAVELGWIDFLGRRPPQPILARLLQNLLILRFLPVAVVPVVKLLFVGAVEGFLAYRHTVHHVAFVSRVVDRKLRYRNVQPGKIAPSKGPPTVVPVVPQLWLQVVHLGGKEVLRLHDPAARDGFRRADGDTDAADQLMACWGRFRHDQPGYEVGHPERKQQHSENVAELHPPCHPARVNDLERWNYVEQTELIIVAMRRIARNIFQRQWFHPDAYIIHLIAFDRTACTIGKRTPAFVPVLEIDRLIVPWHARVQWEHDTFLAALDNVMLWGSTVTKRDRQYGQHH</sequence>